<dbReference type="AlphaFoldDB" id="A0A1I6D6C3"/>
<dbReference type="GO" id="GO:0009003">
    <property type="term" value="F:signal peptidase activity"/>
    <property type="evidence" value="ECO:0007669"/>
    <property type="project" value="UniProtKB-EC"/>
</dbReference>
<keyword evidence="8" id="KW-0812">Transmembrane</keyword>
<evidence type="ECO:0000256" key="3">
    <source>
        <dbReference type="ARBA" id="ARBA00009370"/>
    </source>
</evidence>
<name>A0A1I6D6C3_9FIRM</name>
<evidence type="ECO:0000313" key="11">
    <source>
        <dbReference type="EMBL" id="SFR01015.1"/>
    </source>
</evidence>
<feature type="active site" evidence="7">
    <location>
        <position position="95"/>
    </location>
</feature>
<keyword evidence="12" id="KW-1185">Reference proteome</keyword>
<accession>A0A1I6D6C3</accession>
<evidence type="ECO:0000256" key="7">
    <source>
        <dbReference type="PIRSR" id="PIRSR600223-1"/>
    </source>
</evidence>
<dbReference type="EC" id="3.4.21.89" evidence="4 8"/>
<dbReference type="InterPro" id="IPR000223">
    <property type="entry name" value="Pept_S26A_signal_pept_1"/>
</dbReference>
<comment type="catalytic activity">
    <reaction evidence="1 8">
        <text>Cleavage of hydrophobic, N-terminal signal or leader sequences from secreted and periplasmic proteins.</text>
        <dbReference type="EC" id="3.4.21.89"/>
    </reaction>
</comment>
<evidence type="ECO:0000313" key="12">
    <source>
        <dbReference type="Proteomes" id="UP000199584"/>
    </source>
</evidence>
<dbReference type="GO" id="GO:0004252">
    <property type="term" value="F:serine-type endopeptidase activity"/>
    <property type="evidence" value="ECO:0007669"/>
    <property type="project" value="InterPro"/>
</dbReference>
<evidence type="ECO:0000256" key="6">
    <source>
        <dbReference type="ARBA" id="ARBA00022801"/>
    </source>
</evidence>
<dbReference type="InterPro" id="IPR019756">
    <property type="entry name" value="Pept_S26A_signal_pept_1_Ser-AS"/>
</dbReference>
<dbReference type="InterPro" id="IPR019758">
    <property type="entry name" value="Pept_S26A_signal_pept_1_CS"/>
</dbReference>
<evidence type="ECO:0000256" key="9">
    <source>
        <dbReference type="RuleBase" id="RU362042"/>
    </source>
</evidence>
<dbReference type="OrthoDB" id="9802919at2"/>
<evidence type="ECO:0000259" key="10">
    <source>
        <dbReference type="Pfam" id="PF10502"/>
    </source>
</evidence>
<dbReference type="PRINTS" id="PR00727">
    <property type="entry name" value="LEADERPTASE"/>
</dbReference>
<evidence type="ECO:0000256" key="2">
    <source>
        <dbReference type="ARBA" id="ARBA00004401"/>
    </source>
</evidence>
<comment type="subcellular location">
    <subcellularLocation>
        <location evidence="2">Cell membrane</location>
        <topology evidence="2">Single-pass type II membrane protein</topology>
    </subcellularLocation>
    <subcellularLocation>
        <location evidence="9">Membrane</location>
        <topology evidence="9">Single-pass type II membrane protein</topology>
    </subcellularLocation>
</comment>
<dbReference type="CDD" id="cd06530">
    <property type="entry name" value="S26_SPase_I"/>
    <property type="match status" value="1"/>
</dbReference>
<dbReference type="PROSITE" id="PS00760">
    <property type="entry name" value="SPASE_I_2"/>
    <property type="match status" value="1"/>
</dbReference>
<dbReference type="PROSITE" id="PS00761">
    <property type="entry name" value="SPASE_I_3"/>
    <property type="match status" value="1"/>
</dbReference>
<dbReference type="InterPro" id="IPR036286">
    <property type="entry name" value="LexA/Signal_pep-like_sf"/>
</dbReference>
<dbReference type="InterPro" id="IPR019533">
    <property type="entry name" value="Peptidase_S26"/>
</dbReference>
<dbReference type="Proteomes" id="UP000199584">
    <property type="component" value="Unassembled WGS sequence"/>
</dbReference>
<evidence type="ECO:0000256" key="5">
    <source>
        <dbReference type="ARBA" id="ARBA00022670"/>
    </source>
</evidence>
<organism evidence="11 12">
    <name type="scientific">Desulfoscipio geothermicus DSM 3669</name>
    <dbReference type="NCBI Taxonomy" id="1121426"/>
    <lineage>
        <taxon>Bacteria</taxon>
        <taxon>Bacillati</taxon>
        <taxon>Bacillota</taxon>
        <taxon>Clostridia</taxon>
        <taxon>Eubacteriales</taxon>
        <taxon>Desulfallaceae</taxon>
        <taxon>Desulfoscipio</taxon>
    </lineage>
</organism>
<dbReference type="RefSeq" id="WP_092482359.1">
    <property type="nucleotide sequence ID" value="NZ_FOYM01000006.1"/>
</dbReference>
<keyword evidence="8" id="KW-1133">Transmembrane helix</keyword>
<dbReference type="PROSITE" id="PS00501">
    <property type="entry name" value="SPASE_I_1"/>
    <property type="match status" value="1"/>
</dbReference>
<gene>
    <name evidence="11" type="ORF">SAMN05660706_10645</name>
</gene>
<dbReference type="InterPro" id="IPR019757">
    <property type="entry name" value="Pept_S26A_signal_pept_1_Lys-AS"/>
</dbReference>
<dbReference type="Gene3D" id="2.10.109.10">
    <property type="entry name" value="Umud Fragment, subunit A"/>
    <property type="match status" value="1"/>
</dbReference>
<comment type="similarity">
    <text evidence="3 9">Belongs to the peptidase S26 family.</text>
</comment>
<sequence length="184" mass="21022">MEQAGREQLENKPGKKEKSAVMEILESIAIAVLLAVVIRMFVFQPFYIPSESMVPTLQVGDRIIVSKLTYRFSEPRRGDIMVFRFPLDPSRDFVKRTIGRGGETVEIRNSRLFINGKPVAENYLPGGLRFDDFGPVKVPPDSYFMMGDNRNNSDDSRVWGPMPEENIVGKAVLIYWPLDRIRLL</sequence>
<protein>
    <recommendedName>
        <fullName evidence="4 8">Signal peptidase I</fullName>
        <ecNumber evidence="4 8">3.4.21.89</ecNumber>
    </recommendedName>
</protein>
<evidence type="ECO:0000256" key="8">
    <source>
        <dbReference type="RuleBase" id="RU003993"/>
    </source>
</evidence>
<dbReference type="GO" id="GO:0005886">
    <property type="term" value="C:plasma membrane"/>
    <property type="evidence" value="ECO:0007669"/>
    <property type="project" value="UniProtKB-SubCell"/>
</dbReference>
<dbReference type="NCBIfam" id="TIGR02227">
    <property type="entry name" value="sigpep_I_bact"/>
    <property type="match status" value="1"/>
</dbReference>
<keyword evidence="8" id="KW-0472">Membrane</keyword>
<dbReference type="PANTHER" id="PTHR43390:SF1">
    <property type="entry name" value="CHLOROPLAST PROCESSING PEPTIDASE"/>
    <property type="match status" value="1"/>
</dbReference>
<dbReference type="PANTHER" id="PTHR43390">
    <property type="entry name" value="SIGNAL PEPTIDASE I"/>
    <property type="match status" value="1"/>
</dbReference>
<dbReference type="Pfam" id="PF10502">
    <property type="entry name" value="Peptidase_S26"/>
    <property type="match status" value="1"/>
</dbReference>
<evidence type="ECO:0000256" key="1">
    <source>
        <dbReference type="ARBA" id="ARBA00000677"/>
    </source>
</evidence>
<feature type="domain" description="Peptidase S26" evidence="10">
    <location>
        <begin position="22"/>
        <end position="176"/>
    </location>
</feature>
<reference evidence="12" key="1">
    <citation type="submission" date="2016-10" db="EMBL/GenBank/DDBJ databases">
        <authorList>
            <person name="Varghese N."/>
            <person name="Submissions S."/>
        </authorList>
    </citation>
    <scope>NUCLEOTIDE SEQUENCE [LARGE SCALE GENOMIC DNA]</scope>
    <source>
        <strain evidence="12">DSM 3669</strain>
    </source>
</reference>
<keyword evidence="6 8" id="KW-0378">Hydrolase</keyword>
<dbReference type="STRING" id="39060.SAMN05660706_10645"/>
<evidence type="ECO:0000256" key="4">
    <source>
        <dbReference type="ARBA" id="ARBA00013208"/>
    </source>
</evidence>
<dbReference type="GO" id="GO:0006465">
    <property type="term" value="P:signal peptide processing"/>
    <property type="evidence" value="ECO:0007669"/>
    <property type="project" value="InterPro"/>
</dbReference>
<dbReference type="EMBL" id="FOYM01000006">
    <property type="protein sequence ID" value="SFR01015.1"/>
    <property type="molecule type" value="Genomic_DNA"/>
</dbReference>
<feature type="transmembrane region" description="Helical" evidence="8">
    <location>
        <begin position="20"/>
        <end position="42"/>
    </location>
</feature>
<proteinExistence type="inferred from homology"/>
<feature type="active site" evidence="7">
    <location>
        <position position="52"/>
    </location>
</feature>
<dbReference type="SUPFAM" id="SSF51306">
    <property type="entry name" value="LexA/Signal peptidase"/>
    <property type="match status" value="1"/>
</dbReference>
<keyword evidence="5 8" id="KW-0645">Protease</keyword>